<dbReference type="Gene3D" id="3.40.50.2300">
    <property type="match status" value="1"/>
</dbReference>
<dbReference type="InterPro" id="IPR001789">
    <property type="entry name" value="Sig_transdc_resp-reg_receiver"/>
</dbReference>
<evidence type="ECO:0000256" key="3">
    <source>
        <dbReference type="ARBA" id="ARBA00022553"/>
    </source>
</evidence>
<dbReference type="PANTHER" id="PTHR42713">
    <property type="entry name" value="HISTIDINE KINASE-RELATED"/>
    <property type="match status" value="1"/>
</dbReference>
<dbReference type="InterPro" id="IPR020449">
    <property type="entry name" value="Tscrpt_reg_AraC-type_HTH"/>
</dbReference>
<feature type="modified residue" description="4-aspartylphosphate" evidence="8">
    <location>
        <position position="55"/>
    </location>
</feature>
<dbReference type="RefSeq" id="WP_161693315.1">
    <property type="nucleotide sequence ID" value="NZ_JAAAMU010000001.1"/>
</dbReference>
<evidence type="ECO:0000256" key="2">
    <source>
        <dbReference type="ARBA" id="ARBA00022490"/>
    </source>
</evidence>
<comment type="caution">
    <text evidence="11">The sequence shown here is derived from an EMBL/GenBank/DDBJ whole genome shotgun (WGS) entry which is preliminary data.</text>
</comment>
<name>A0A7X4YJM3_9BACL</name>
<evidence type="ECO:0000256" key="8">
    <source>
        <dbReference type="PROSITE-ProRule" id="PRU00169"/>
    </source>
</evidence>
<keyword evidence="4" id="KW-0902">Two-component regulatory system</keyword>
<feature type="domain" description="Response regulatory" evidence="10">
    <location>
        <begin position="3"/>
        <end position="120"/>
    </location>
</feature>
<dbReference type="AlphaFoldDB" id="A0A7X4YJM3"/>
<evidence type="ECO:0000256" key="4">
    <source>
        <dbReference type="ARBA" id="ARBA00023012"/>
    </source>
</evidence>
<accession>A0A7X4YJM3</accession>
<keyword evidence="3 8" id="KW-0597">Phosphoprotein</keyword>
<dbReference type="PROSITE" id="PS01124">
    <property type="entry name" value="HTH_ARAC_FAMILY_2"/>
    <property type="match status" value="1"/>
</dbReference>
<dbReference type="CDD" id="cd17536">
    <property type="entry name" value="REC_YesN-like"/>
    <property type="match status" value="1"/>
</dbReference>
<dbReference type="SMART" id="SM00448">
    <property type="entry name" value="REC"/>
    <property type="match status" value="1"/>
</dbReference>
<evidence type="ECO:0000313" key="11">
    <source>
        <dbReference type="EMBL" id="NBC67482.1"/>
    </source>
</evidence>
<dbReference type="EMBL" id="JAAAMU010000001">
    <property type="protein sequence ID" value="NBC67482.1"/>
    <property type="molecule type" value="Genomic_DNA"/>
</dbReference>
<evidence type="ECO:0000259" key="9">
    <source>
        <dbReference type="PROSITE" id="PS01124"/>
    </source>
</evidence>
<dbReference type="PROSITE" id="PS50110">
    <property type="entry name" value="RESPONSE_REGULATORY"/>
    <property type="match status" value="1"/>
</dbReference>
<reference evidence="11 12" key="1">
    <citation type="submission" date="2020-01" db="EMBL/GenBank/DDBJ databases">
        <title>Paenibacillus soybeanensis sp. nov. isolated from the nodules of soybean (Glycine max(L.) Merr).</title>
        <authorList>
            <person name="Wang H."/>
        </authorList>
    </citation>
    <scope>NUCLEOTIDE SEQUENCE [LARGE SCALE GENOMIC DNA]</scope>
    <source>
        <strain evidence="11 12">DSM 23054</strain>
    </source>
</reference>
<dbReference type="InterPro" id="IPR018062">
    <property type="entry name" value="HTH_AraC-typ_CS"/>
</dbReference>
<dbReference type="Proteomes" id="UP000558113">
    <property type="component" value="Unassembled WGS sequence"/>
</dbReference>
<sequence>MLKLLIVDDEKRTRDGLKMCLPWASYGIGEIREADDGHTALETALAFKPDIVLSDVRMPTMTGIELAMRTQAELPACKFVFISGYADKEYLKAAIRLKAVSYIEKPISVKELEECIRNVTEACRKEAEQTRRLAEAAAKLETSTLLLQRDFAVQLAKGSPGAEELDRLLAASGYELPLDGKYVSVLFRINFAPDMPVEQTAGRRGELAAAIARAMDERRLCAMAGTIDGVHLVAHALLAGARSLDDVRAAAERIAADFAGTCGPDAGPPLFAGIGMPVRGMAHIRLSYQSALTALEQVFFLGGGRIAAFDERRPAHAPFDEDMEHRFAAYLPSCDKAVFPYIASIGSALRRQDAVPVDDVRRLFYRLLMALYGEAQNKFLGRYMEDRKEEVLWHRVADALTLNELLGFLESEVRAYFDAVASVGTQSRVVHETIRYIQRNYSKGGFTISDIAGHLHLTPAYLSQLFKKDTGLTINDYVNAYKIDKAKELLADRSVKLFEIASLTGYSDAKYFAKTFKRITGITPSDFREKSLK</sequence>
<dbReference type="GO" id="GO:0003700">
    <property type="term" value="F:DNA-binding transcription factor activity"/>
    <property type="evidence" value="ECO:0007669"/>
    <property type="project" value="InterPro"/>
</dbReference>
<dbReference type="InterPro" id="IPR011006">
    <property type="entry name" value="CheY-like_superfamily"/>
</dbReference>
<dbReference type="OrthoDB" id="9794370at2"/>
<dbReference type="InterPro" id="IPR018060">
    <property type="entry name" value="HTH_AraC"/>
</dbReference>
<dbReference type="Pfam" id="PF17853">
    <property type="entry name" value="GGDEF_2"/>
    <property type="match status" value="1"/>
</dbReference>
<keyword evidence="6" id="KW-0238">DNA-binding</keyword>
<evidence type="ECO:0000256" key="7">
    <source>
        <dbReference type="ARBA" id="ARBA00023163"/>
    </source>
</evidence>
<evidence type="ECO:0000256" key="6">
    <source>
        <dbReference type="ARBA" id="ARBA00023125"/>
    </source>
</evidence>
<feature type="domain" description="HTH araC/xylS-type" evidence="9">
    <location>
        <begin position="431"/>
        <end position="530"/>
    </location>
</feature>
<gene>
    <name evidence="11" type="ORF">GT003_00550</name>
</gene>
<organism evidence="11 12">
    <name type="scientific">Paenibacillus sacheonensis</name>
    <dbReference type="NCBI Taxonomy" id="742054"/>
    <lineage>
        <taxon>Bacteria</taxon>
        <taxon>Bacillati</taxon>
        <taxon>Bacillota</taxon>
        <taxon>Bacilli</taxon>
        <taxon>Bacillales</taxon>
        <taxon>Paenibacillaceae</taxon>
        <taxon>Paenibacillus</taxon>
    </lineage>
</organism>
<dbReference type="Pfam" id="PF12833">
    <property type="entry name" value="HTH_18"/>
    <property type="match status" value="1"/>
</dbReference>
<dbReference type="GO" id="GO:0005737">
    <property type="term" value="C:cytoplasm"/>
    <property type="evidence" value="ECO:0007669"/>
    <property type="project" value="UniProtKB-SubCell"/>
</dbReference>
<dbReference type="PANTHER" id="PTHR42713:SF3">
    <property type="entry name" value="TRANSCRIPTIONAL REGULATORY PROTEIN HPTR"/>
    <property type="match status" value="1"/>
</dbReference>
<dbReference type="SUPFAM" id="SSF52172">
    <property type="entry name" value="CheY-like"/>
    <property type="match status" value="1"/>
</dbReference>
<evidence type="ECO:0000256" key="5">
    <source>
        <dbReference type="ARBA" id="ARBA00023015"/>
    </source>
</evidence>
<keyword evidence="5" id="KW-0805">Transcription regulation</keyword>
<dbReference type="InterPro" id="IPR009057">
    <property type="entry name" value="Homeodomain-like_sf"/>
</dbReference>
<dbReference type="SMART" id="SM00342">
    <property type="entry name" value="HTH_ARAC"/>
    <property type="match status" value="1"/>
</dbReference>
<keyword evidence="7" id="KW-0804">Transcription</keyword>
<dbReference type="SUPFAM" id="SSF46689">
    <property type="entry name" value="Homeodomain-like"/>
    <property type="match status" value="2"/>
</dbReference>
<protein>
    <submittedName>
        <fullName evidence="11">Response regulator</fullName>
    </submittedName>
</protein>
<evidence type="ECO:0000313" key="12">
    <source>
        <dbReference type="Proteomes" id="UP000558113"/>
    </source>
</evidence>
<dbReference type="InterPro" id="IPR041522">
    <property type="entry name" value="CdaR_GGDEF"/>
</dbReference>
<evidence type="ECO:0000256" key="1">
    <source>
        <dbReference type="ARBA" id="ARBA00004496"/>
    </source>
</evidence>
<dbReference type="Gene3D" id="1.10.10.60">
    <property type="entry name" value="Homeodomain-like"/>
    <property type="match status" value="2"/>
</dbReference>
<proteinExistence type="predicted"/>
<evidence type="ECO:0000259" key="10">
    <source>
        <dbReference type="PROSITE" id="PS50110"/>
    </source>
</evidence>
<dbReference type="GO" id="GO:0043565">
    <property type="term" value="F:sequence-specific DNA binding"/>
    <property type="evidence" value="ECO:0007669"/>
    <property type="project" value="InterPro"/>
</dbReference>
<keyword evidence="12" id="KW-1185">Reference proteome</keyword>
<dbReference type="Pfam" id="PF00072">
    <property type="entry name" value="Response_reg"/>
    <property type="match status" value="1"/>
</dbReference>
<comment type="subcellular location">
    <subcellularLocation>
        <location evidence="1">Cytoplasm</location>
    </subcellularLocation>
</comment>
<dbReference type="GO" id="GO:0000160">
    <property type="term" value="P:phosphorelay signal transduction system"/>
    <property type="evidence" value="ECO:0007669"/>
    <property type="project" value="UniProtKB-KW"/>
</dbReference>
<keyword evidence="2" id="KW-0963">Cytoplasm</keyword>
<dbReference type="InterPro" id="IPR051552">
    <property type="entry name" value="HptR"/>
</dbReference>
<dbReference type="PROSITE" id="PS00041">
    <property type="entry name" value="HTH_ARAC_FAMILY_1"/>
    <property type="match status" value="1"/>
</dbReference>
<dbReference type="PRINTS" id="PR00032">
    <property type="entry name" value="HTHARAC"/>
</dbReference>